<dbReference type="Pfam" id="PF13276">
    <property type="entry name" value="HTH_21"/>
    <property type="match status" value="1"/>
</dbReference>
<reference evidence="3" key="1">
    <citation type="submission" date="2021-03" db="EMBL/GenBank/DDBJ databases">
        <title>Whole genome sequence of tetracycline plasmid in Escherichia coli.</title>
        <authorList>
            <person name="Usui M."/>
            <person name="Fukuda A."/>
        </authorList>
    </citation>
    <scope>NUCLEOTIDE SEQUENCE</scope>
    <source>
        <strain evidence="3">I66</strain>
        <plasmid evidence="3">pI66</plasmid>
    </source>
</reference>
<dbReference type="AlphaFoldDB" id="A0A811AP61"/>
<dbReference type="InterPro" id="IPR012337">
    <property type="entry name" value="RNaseH-like_sf"/>
</dbReference>
<dbReference type="Pfam" id="PF13683">
    <property type="entry name" value="rve_3"/>
    <property type="match status" value="1"/>
</dbReference>
<dbReference type="EMBL" id="LC620533">
    <property type="protein sequence ID" value="BCT73633.1"/>
    <property type="molecule type" value="Genomic_DNA"/>
</dbReference>
<dbReference type="PROSITE" id="PS50994">
    <property type="entry name" value="INTEGRASE"/>
    <property type="match status" value="1"/>
</dbReference>
<dbReference type="InterPro" id="IPR002514">
    <property type="entry name" value="Transposase_8"/>
</dbReference>
<dbReference type="SUPFAM" id="SSF48295">
    <property type="entry name" value="TrpR-like"/>
    <property type="match status" value="1"/>
</dbReference>
<dbReference type="Gene3D" id="3.30.420.10">
    <property type="entry name" value="Ribonuclease H-like superfamily/Ribonuclease H"/>
    <property type="match status" value="1"/>
</dbReference>
<proteinExistence type="predicted"/>
<dbReference type="InterPro" id="IPR001584">
    <property type="entry name" value="Integrase_cat-core"/>
</dbReference>
<accession>A0A811AP61</accession>
<evidence type="ECO:0000313" key="3">
    <source>
        <dbReference type="EMBL" id="BCT73633.1"/>
    </source>
</evidence>
<dbReference type="InterPro" id="IPR010921">
    <property type="entry name" value="Trp_repressor/repl_initiator"/>
</dbReference>
<sequence length="470" mass="53586">MSYVTLIFSDNNLNQLDYCHLINNDILSSLDWPLNLQTTNITYLSDSLNTSFRLVIGEQMIDVLGPEKRRRRTTQEKIAIVQQSFEPGMTVSLVARQHGVAASQLFLWRKQYREGSLTAVAAGEQVVPASELAAAMKQIKELQRLLDKKTMENELLKESKKPLNMDGQKVDSARALIARGWGISLVSRCLRVSRAQLHVILRRTDDWMDGRRSRHTDDTDVLLRIHHVIGELPTYGYRRVWALLRRQAELDGMPAINAKRVYRIMRQNALLLERKPAVPPSKRAHTGRVAVKESNQRWCSDGFEFRCDNGEKLRVTFALDCCDREALHWAVTTGGFNSETVQDVMLGAVERRFGNELPASPVEWLTDNGSCYRANETRQFARMLGLEPKSTAVRSPESNGIAESFVKTIKRDYISVMPKPDGLTAAKNLAEAFEHYNEWHPHSALGYRSPREYLRQRAYNGLSDNRCLEI</sequence>
<geneLocation type="plasmid" evidence="3">
    <name>pI66</name>
</geneLocation>
<dbReference type="PANTHER" id="PTHR37936">
    <property type="entry name" value="TRANSPOSASE INSC FOR INSERTION ELEMENT IS2A-RELATED"/>
    <property type="match status" value="1"/>
</dbReference>
<dbReference type="GO" id="GO:0004803">
    <property type="term" value="F:transposase activity"/>
    <property type="evidence" value="ECO:0007669"/>
    <property type="project" value="InterPro"/>
</dbReference>
<organism evidence="3">
    <name type="scientific">Escherichia coli</name>
    <dbReference type="NCBI Taxonomy" id="562"/>
    <lineage>
        <taxon>Bacteria</taxon>
        <taxon>Pseudomonadati</taxon>
        <taxon>Pseudomonadota</taxon>
        <taxon>Gammaproteobacteria</taxon>
        <taxon>Enterobacterales</taxon>
        <taxon>Enterobacteriaceae</taxon>
        <taxon>Escherichia</taxon>
    </lineage>
</organism>
<keyword evidence="3" id="KW-0614">Plasmid</keyword>
<feature type="coiled-coil region" evidence="1">
    <location>
        <begin position="132"/>
        <end position="159"/>
    </location>
</feature>
<name>A0A811AP61_ECOLX</name>
<dbReference type="GO" id="GO:0043565">
    <property type="term" value="F:sequence-specific DNA binding"/>
    <property type="evidence" value="ECO:0007669"/>
    <property type="project" value="InterPro"/>
</dbReference>
<dbReference type="InterPro" id="IPR025948">
    <property type="entry name" value="HTH-like_dom"/>
</dbReference>
<dbReference type="GO" id="GO:0015074">
    <property type="term" value="P:DNA integration"/>
    <property type="evidence" value="ECO:0007669"/>
    <property type="project" value="InterPro"/>
</dbReference>
<protein>
    <recommendedName>
        <fullName evidence="2">Integrase catalytic domain-containing protein</fullName>
    </recommendedName>
</protein>
<dbReference type="GO" id="GO:0006313">
    <property type="term" value="P:DNA transposition"/>
    <property type="evidence" value="ECO:0007669"/>
    <property type="project" value="InterPro"/>
</dbReference>
<dbReference type="NCBIfam" id="NF006918">
    <property type="entry name" value="PRK09409.1"/>
    <property type="match status" value="1"/>
</dbReference>
<dbReference type="SUPFAM" id="SSF53098">
    <property type="entry name" value="Ribonuclease H-like"/>
    <property type="match status" value="1"/>
</dbReference>
<keyword evidence="1" id="KW-0175">Coiled coil</keyword>
<feature type="domain" description="Integrase catalytic" evidence="2">
    <location>
        <begin position="275"/>
        <end position="458"/>
    </location>
</feature>
<dbReference type="Pfam" id="PF01527">
    <property type="entry name" value="HTH_Tnp_1"/>
    <property type="match status" value="1"/>
</dbReference>
<dbReference type="InterPro" id="IPR036397">
    <property type="entry name" value="RNaseH_sf"/>
</dbReference>
<dbReference type="InterPro" id="IPR048020">
    <property type="entry name" value="Transpos_IS3"/>
</dbReference>
<evidence type="ECO:0000259" key="2">
    <source>
        <dbReference type="PROSITE" id="PS50994"/>
    </source>
</evidence>
<evidence type="ECO:0000256" key="1">
    <source>
        <dbReference type="SAM" id="Coils"/>
    </source>
</evidence>
<dbReference type="NCBIfam" id="NF033516">
    <property type="entry name" value="transpos_IS3"/>
    <property type="match status" value="1"/>
</dbReference>
<dbReference type="PANTHER" id="PTHR37936:SF3">
    <property type="entry name" value="TRANSPOSASE INSC FOR INSERTION ELEMENT IS2A-RELATED"/>
    <property type="match status" value="1"/>
</dbReference>